<dbReference type="GO" id="GO:0004803">
    <property type="term" value="F:transposase activity"/>
    <property type="evidence" value="ECO:0007669"/>
    <property type="project" value="InterPro"/>
</dbReference>
<dbReference type="AlphaFoldDB" id="A0A9X4EQR2"/>
<dbReference type="EMBL" id="JAIWJY010000028">
    <property type="protein sequence ID" value="MDE1208468.1"/>
    <property type="molecule type" value="Genomic_DNA"/>
</dbReference>
<reference evidence="3" key="1">
    <citation type="submission" date="2021-09" db="EMBL/GenBank/DDBJ databases">
        <authorList>
            <person name="Smyrli M."/>
        </authorList>
    </citation>
    <scope>NUCLEOTIDE SEQUENCE</scope>
    <source>
        <strain evidence="3">LAR25</strain>
    </source>
</reference>
<feature type="domain" description="Transposase IS116/IS110/IS902 C-terminal" evidence="2">
    <location>
        <begin position="250"/>
        <end position="334"/>
    </location>
</feature>
<evidence type="ECO:0000313" key="3">
    <source>
        <dbReference type="EMBL" id="MDE1208468.1"/>
    </source>
</evidence>
<dbReference type="InterPro" id="IPR002525">
    <property type="entry name" value="Transp_IS110-like_N"/>
</dbReference>
<dbReference type="Pfam" id="PF01548">
    <property type="entry name" value="DEDD_Tnp_IS110"/>
    <property type="match status" value="1"/>
</dbReference>
<dbReference type="Proteomes" id="UP001149303">
    <property type="component" value="Unassembled WGS sequence"/>
</dbReference>
<dbReference type="GO" id="GO:0003677">
    <property type="term" value="F:DNA binding"/>
    <property type="evidence" value="ECO:0007669"/>
    <property type="project" value="InterPro"/>
</dbReference>
<organism evidence="3 4">
    <name type="scientific">Tenacibaculum larymnensis</name>
    <dbReference type="NCBI Taxonomy" id="2878201"/>
    <lineage>
        <taxon>Bacteria</taxon>
        <taxon>Pseudomonadati</taxon>
        <taxon>Bacteroidota</taxon>
        <taxon>Flavobacteriia</taxon>
        <taxon>Flavobacteriales</taxon>
        <taxon>Flavobacteriaceae</taxon>
        <taxon>Tenacibaculum</taxon>
    </lineage>
</organism>
<dbReference type="InterPro" id="IPR003346">
    <property type="entry name" value="Transposase_20"/>
</dbReference>
<sequence length="372" mass="43304">YSIHEKAVSRVSLKFIKTIKDMNTQITALPNLYIGIDIHKRSWKVHCSTDLFSGKSFSMPPEPLQLKAYVDKHFPEYDVSTAYEAGCCGYYAHRCFESYGWRSLVVNPADIHRKGKERFTKTDRIDAQLISRELKDGRLSSIYVPDLHREALRSLFRRRNDLVKDFRRIKSYIKMQLLYFGIKVPEPYDNDHWSHGFRGWLDDMVFQYPIAKASLDSRMRYFRFVDEDLRLVSNQLRAYCRKHFKKDYYLLRSIPGIGGIVACGIISELGDLRRFTSIKHLAGYVGLAPGVYQSGANSKTMGITPRAHRLIRSYFVEASWQAIRTDPVMQAYYRKHYGKDTKKIIIKIARKLLSRTLAVIKTETPYEIGVIE</sequence>
<feature type="non-terminal residue" evidence="3">
    <location>
        <position position="1"/>
    </location>
</feature>
<dbReference type="InterPro" id="IPR047650">
    <property type="entry name" value="Transpos_IS110"/>
</dbReference>
<protein>
    <submittedName>
        <fullName evidence="3">IS110 family transposase</fullName>
    </submittedName>
</protein>
<accession>A0A9X4EQR2</accession>
<comment type="caution">
    <text evidence="3">The sequence shown here is derived from an EMBL/GenBank/DDBJ whole genome shotgun (WGS) entry which is preliminary data.</text>
</comment>
<dbReference type="Pfam" id="PF02371">
    <property type="entry name" value="Transposase_20"/>
    <property type="match status" value="1"/>
</dbReference>
<evidence type="ECO:0000259" key="2">
    <source>
        <dbReference type="Pfam" id="PF02371"/>
    </source>
</evidence>
<keyword evidence="4" id="KW-1185">Reference proteome</keyword>
<dbReference type="RefSeq" id="WP_274641423.1">
    <property type="nucleotide sequence ID" value="NZ_JAIWJY010000028.1"/>
</dbReference>
<dbReference type="PANTHER" id="PTHR33055:SF13">
    <property type="entry name" value="TRANSPOSASE"/>
    <property type="match status" value="1"/>
</dbReference>
<name>A0A9X4EQR2_9FLAO</name>
<evidence type="ECO:0000259" key="1">
    <source>
        <dbReference type="Pfam" id="PF01548"/>
    </source>
</evidence>
<gene>
    <name evidence="3" type="ORF">LCI24_16875</name>
</gene>
<feature type="domain" description="Transposase IS110-like N-terminal" evidence="1">
    <location>
        <begin position="34"/>
        <end position="177"/>
    </location>
</feature>
<dbReference type="PANTHER" id="PTHR33055">
    <property type="entry name" value="TRANSPOSASE FOR INSERTION SEQUENCE ELEMENT IS1111A"/>
    <property type="match status" value="1"/>
</dbReference>
<dbReference type="NCBIfam" id="NF033542">
    <property type="entry name" value="transpos_IS110"/>
    <property type="match status" value="1"/>
</dbReference>
<proteinExistence type="predicted"/>
<dbReference type="GO" id="GO:0006313">
    <property type="term" value="P:DNA transposition"/>
    <property type="evidence" value="ECO:0007669"/>
    <property type="project" value="InterPro"/>
</dbReference>
<evidence type="ECO:0000313" key="4">
    <source>
        <dbReference type="Proteomes" id="UP001149303"/>
    </source>
</evidence>